<feature type="transmembrane region" description="Helical" evidence="1">
    <location>
        <begin position="234"/>
        <end position="253"/>
    </location>
</feature>
<dbReference type="EMBL" id="QSRJ01000005">
    <property type="protein sequence ID" value="RGL10440.1"/>
    <property type="molecule type" value="Genomic_DNA"/>
</dbReference>
<sequence>MQGAATADARHELALEKKRKLDQSFLKKGLMIALYSGITYGLYSAFIMAAQTQGVWADWMGTLEASSFLVVFILPTIATALNDLFSAVWALLLTAKQGKLGDFIQTFRSKPGIIMVAAALVGGPIAGAAYVIALSMAGPIVTPIAALCPAIGAILSRFLFKQPMGPRVILGILICVFASGMIGFTGLTGALGPGVVPGLLLAFIAALGWGIEGCIGGFGTSMIDPQIGITIRQVTSGSVNLIIILPLLTLFGGGDLATTYQCVGQAFADIPSVFFFVASGFFAYTSFSNWYRGNSMCGTALGMACNGTYSFFVPLCSWIIIGLIMGIEGFALPAIAWIAALVMVAGITVIAVNPLDFLKKKGE</sequence>
<evidence type="ECO:0000313" key="2">
    <source>
        <dbReference type="EMBL" id="RGL10440.1"/>
    </source>
</evidence>
<feature type="transmembrane region" description="Helical" evidence="1">
    <location>
        <begin position="167"/>
        <end position="187"/>
    </location>
</feature>
<feature type="transmembrane region" description="Helical" evidence="1">
    <location>
        <begin position="140"/>
        <end position="160"/>
    </location>
</feature>
<dbReference type="Proteomes" id="UP000260943">
    <property type="component" value="Unassembled WGS sequence"/>
</dbReference>
<evidence type="ECO:0000313" key="3">
    <source>
        <dbReference type="Proteomes" id="UP000260943"/>
    </source>
</evidence>
<evidence type="ECO:0008006" key="4">
    <source>
        <dbReference type="Google" id="ProtNLM"/>
    </source>
</evidence>
<dbReference type="AlphaFoldDB" id="A0A3E4QTC6"/>
<name>A0A3E4QTC6_9ACTN</name>
<proteinExistence type="predicted"/>
<comment type="caution">
    <text evidence="2">The sequence shown here is derived from an EMBL/GenBank/DDBJ whole genome shotgun (WGS) entry which is preliminary data.</text>
</comment>
<feature type="transmembrane region" description="Helical" evidence="1">
    <location>
        <begin position="303"/>
        <end position="324"/>
    </location>
</feature>
<keyword evidence="1" id="KW-0472">Membrane</keyword>
<gene>
    <name evidence="2" type="ORF">DXC81_05245</name>
</gene>
<feature type="transmembrane region" description="Helical" evidence="1">
    <location>
        <begin position="29"/>
        <end position="49"/>
    </location>
</feature>
<organism evidence="2 3">
    <name type="scientific">Collinsella tanakaei</name>
    <dbReference type="NCBI Taxonomy" id="626935"/>
    <lineage>
        <taxon>Bacteria</taxon>
        <taxon>Bacillati</taxon>
        <taxon>Actinomycetota</taxon>
        <taxon>Coriobacteriia</taxon>
        <taxon>Coriobacteriales</taxon>
        <taxon>Coriobacteriaceae</taxon>
        <taxon>Collinsella</taxon>
    </lineage>
</organism>
<protein>
    <recommendedName>
        <fullName evidence="4">Multidrug resistance efflux transporter family protein</fullName>
    </recommendedName>
</protein>
<feature type="transmembrane region" description="Helical" evidence="1">
    <location>
        <begin position="199"/>
        <end position="222"/>
    </location>
</feature>
<feature type="transmembrane region" description="Helical" evidence="1">
    <location>
        <begin position="330"/>
        <end position="352"/>
    </location>
</feature>
<feature type="transmembrane region" description="Helical" evidence="1">
    <location>
        <begin position="273"/>
        <end position="291"/>
    </location>
</feature>
<feature type="transmembrane region" description="Helical" evidence="1">
    <location>
        <begin position="69"/>
        <end position="92"/>
    </location>
</feature>
<accession>A0A3E4QTC6</accession>
<feature type="transmembrane region" description="Helical" evidence="1">
    <location>
        <begin position="113"/>
        <end position="134"/>
    </location>
</feature>
<evidence type="ECO:0000256" key="1">
    <source>
        <dbReference type="SAM" id="Phobius"/>
    </source>
</evidence>
<keyword evidence="1" id="KW-1133">Transmembrane helix</keyword>
<keyword evidence="1" id="KW-0812">Transmembrane</keyword>
<dbReference type="RefSeq" id="WP_117679498.1">
    <property type="nucleotide sequence ID" value="NZ_CAJJKC010000001.1"/>
</dbReference>
<reference evidence="2 3" key="1">
    <citation type="submission" date="2018-08" db="EMBL/GenBank/DDBJ databases">
        <title>A genome reference for cultivated species of the human gut microbiota.</title>
        <authorList>
            <person name="Zou Y."/>
            <person name="Xue W."/>
            <person name="Luo G."/>
        </authorList>
    </citation>
    <scope>NUCLEOTIDE SEQUENCE [LARGE SCALE GENOMIC DNA]</scope>
    <source>
        <strain evidence="2 3">TF08-14</strain>
    </source>
</reference>